<dbReference type="Pfam" id="PF01657">
    <property type="entry name" value="Stress-antifung"/>
    <property type="match status" value="1"/>
</dbReference>
<reference evidence="8 10" key="1">
    <citation type="journal article" date="2017" name="Nature">
        <title>The sunflower genome provides insights into oil metabolism, flowering and Asterid evolution.</title>
        <authorList>
            <person name="Badouin H."/>
            <person name="Gouzy J."/>
            <person name="Grassa C.J."/>
            <person name="Murat F."/>
            <person name="Staton S.E."/>
            <person name="Cottret L."/>
            <person name="Lelandais-Briere C."/>
            <person name="Owens G.L."/>
            <person name="Carrere S."/>
            <person name="Mayjonade B."/>
            <person name="Legrand L."/>
            <person name="Gill N."/>
            <person name="Kane N.C."/>
            <person name="Bowers J.E."/>
            <person name="Hubner S."/>
            <person name="Bellec A."/>
            <person name="Berard A."/>
            <person name="Berges H."/>
            <person name="Blanchet N."/>
            <person name="Boniface M.C."/>
            <person name="Brunel D."/>
            <person name="Catrice O."/>
            <person name="Chaidir N."/>
            <person name="Claudel C."/>
            <person name="Donnadieu C."/>
            <person name="Faraut T."/>
            <person name="Fievet G."/>
            <person name="Helmstetter N."/>
            <person name="King M."/>
            <person name="Knapp S.J."/>
            <person name="Lai Z."/>
            <person name="Le Paslier M.C."/>
            <person name="Lippi Y."/>
            <person name="Lorenzon L."/>
            <person name="Mandel J.R."/>
            <person name="Marage G."/>
            <person name="Marchand G."/>
            <person name="Marquand E."/>
            <person name="Bret-Mestries E."/>
            <person name="Morien E."/>
            <person name="Nambeesan S."/>
            <person name="Nguyen T."/>
            <person name="Pegot-Espagnet P."/>
            <person name="Pouilly N."/>
            <person name="Raftis F."/>
            <person name="Sallet E."/>
            <person name="Schiex T."/>
            <person name="Thomas J."/>
            <person name="Vandecasteele C."/>
            <person name="Vares D."/>
            <person name="Vear F."/>
            <person name="Vautrin S."/>
            <person name="Crespi M."/>
            <person name="Mangin B."/>
            <person name="Burke J.M."/>
            <person name="Salse J."/>
            <person name="Munos S."/>
            <person name="Vincourt P."/>
            <person name="Rieseberg L.H."/>
            <person name="Langlade N.B."/>
        </authorList>
    </citation>
    <scope>NUCLEOTIDE SEQUENCE [LARGE SCALE GENOMIC DNA]</scope>
    <source>
        <strain evidence="10">cv. SF193</strain>
        <tissue evidence="8">Leaves</tissue>
    </source>
</reference>
<dbReference type="CDD" id="cd23509">
    <property type="entry name" value="Gnk2-like"/>
    <property type="match status" value="1"/>
</dbReference>
<evidence type="ECO:0000256" key="4">
    <source>
        <dbReference type="ARBA" id="ARBA00022737"/>
    </source>
</evidence>
<dbReference type="Proteomes" id="UP000215914">
    <property type="component" value="Chromosome 13"/>
</dbReference>
<evidence type="ECO:0000256" key="6">
    <source>
        <dbReference type="SAM" id="SignalP"/>
    </source>
</evidence>
<dbReference type="EMBL" id="MNCJ02000328">
    <property type="protein sequence ID" value="KAF5774059.1"/>
    <property type="molecule type" value="Genomic_DNA"/>
</dbReference>
<dbReference type="InterPro" id="IPR050581">
    <property type="entry name" value="CRR_secretory_protein"/>
</dbReference>
<dbReference type="GO" id="GO:0005576">
    <property type="term" value="C:extracellular region"/>
    <property type="evidence" value="ECO:0007669"/>
    <property type="project" value="UniProtKB-SubCell"/>
</dbReference>
<feature type="chain" id="PRO_5041082742" evidence="6">
    <location>
        <begin position="23"/>
        <end position="264"/>
    </location>
</feature>
<dbReference type="EMBL" id="CM007902">
    <property type="protein sequence ID" value="OTG02122.1"/>
    <property type="molecule type" value="Genomic_DNA"/>
</dbReference>
<dbReference type="PROSITE" id="PS51473">
    <property type="entry name" value="GNK2"/>
    <property type="match status" value="1"/>
</dbReference>
<gene>
    <name evidence="9" type="ORF">HannXRQ_Chr13g0409531</name>
    <name evidence="8" type="ORF">HanXRQr2_Chr13g0595921</name>
</gene>
<organism evidence="9 10">
    <name type="scientific">Helianthus annuus</name>
    <name type="common">Common sunflower</name>
    <dbReference type="NCBI Taxonomy" id="4232"/>
    <lineage>
        <taxon>Eukaryota</taxon>
        <taxon>Viridiplantae</taxon>
        <taxon>Streptophyta</taxon>
        <taxon>Embryophyta</taxon>
        <taxon>Tracheophyta</taxon>
        <taxon>Spermatophyta</taxon>
        <taxon>Magnoliopsida</taxon>
        <taxon>eudicotyledons</taxon>
        <taxon>Gunneridae</taxon>
        <taxon>Pentapetalae</taxon>
        <taxon>asterids</taxon>
        <taxon>campanulids</taxon>
        <taxon>Asterales</taxon>
        <taxon>Asteraceae</taxon>
        <taxon>Asteroideae</taxon>
        <taxon>Heliantheae alliance</taxon>
        <taxon>Heliantheae</taxon>
        <taxon>Helianthus</taxon>
    </lineage>
</organism>
<evidence type="ECO:0000313" key="8">
    <source>
        <dbReference type="EMBL" id="KAF5774059.1"/>
    </source>
</evidence>
<name>A0A251SUH1_HELAN</name>
<accession>A0A251SUH1</accession>
<dbReference type="InterPro" id="IPR038408">
    <property type="entry name" value="GNK2_sf"/>
</dbReference>
<feature type="domain" description="Gnk2-homologous" evidence="7">
    <location>
        <begin position="143"/>
        <end position="253"/>
    </location>
</feature>
<evidence type="ECO:0000313" key="10">
    <source>
        <dbReference type="Proteomes" id="UP000215914"/>
    </source>
</evidence>
<reference evidence="8" key="3">
    <citation type="submission" date="2020-06" db="EMBL/GenBank/DDBJ databases">
        <title>Helianthus annuus Genome sequencing and assembly Release 2.</title>
        <authorList>
            <person name="Gouzy J."/>
            <person name="Langlade N."/>
            <person name="Munos S."/>
        </authorList>
    </citation>
    <scope>NUCLEOTIDE SEQUENCE</scope>
    <source>
        <tissue evidence="8">Leaves</tissue>
    </source>
</reference>
<dbReference type="InterPro" id="IPR002902">
    <property type="entry name" value="GNK2"/>
</dbReference>
<comment type="similarity">
    <text evidence="5">Belongs to the cysteine-rich repeat secretory protein family.</text>
</comment>
<keyword evidence="4" id="KW-0677">Repeat</keyword>
<protein>
    <submittedName>
        <fullName evidence="8 9">Gnk2-like domain-containing protein</fullName>
    </submittedName>
</protein>
<sequence>METKFLVSLMLLQAIINGVNLALYPDRQCSKCSKNGDLNLNNILHPDRHCSKCSKNGDLNSNELLKSRDVALDELYKSFRLSFNGAQRSNNGGIWAHALCPPEDKMEECRECVKDTVDFLKKDCPKQKEDHPNQGNLAEWAWVQFHALPDCPLADATAGELEKAWNTLANTIKEKATKVKNLERYGYGSVRIGPSSQKLYGTMQCAPNISDVVCKNCLSDGTKQLSECCCKSRKLSGRTFSVNCAVWYTHTKIFPDTLPTISAP</sequence>
<dbReference type="Gramene" id="mRNA:HanXRQr2_Chr13g0595921">
    <property type="protein sequence ID" value="mRNA:HanXRQr2_Chr13g0595921"/>
    <property type="gene ID" value="HanXRQr2_Chr13g0595921"/>
</dbReference>
<keyword evidence="3 6" id="KW-0732">Signal</keyword>
<evidence type="ECO:0000256" key="3">
    <source>
        <dbReference type="ARBA" id="ARBA00022729"/>
    </source>
</evidence>
<dbReference type="AlphaFoldDB" id="A0A251SUH1"/>
<evidence type="ECO:0000256" key="1">
    <source>
        <dbReference type="ARBA" id="ARBA00004613"/>
    </source>
</evidence>
<evidence type="ECO:0000313" key="9">
    <source>
        <dbReference type="EMBL" id="OTG02122.1"/>
    </source>
</evidence>
<comment type="subcellular location">
    <subcellularLocation>
        <location evidence="1">Secreted</location>
    </subcellularLocation>
</comment>
<evidence type="ECO:0000259" key="7">
    <source>
        <dbReference type="PROSITE" id="PS51473"/>
    </source>
</evidence>
<dbReference type="InParanoid" id="A0A251SUH1"/>
<evidence type="ECO:0000256" key="2">
    <source>
        <dbReference type="ARBA" id="ARBA00022525"/>
    </source>
</evidence>
<feature type="signal peptide" evidence="6">
    <location>
        <begin position="1"/>
        <end position="22"/>
    </location>
</feature>
<dbReference type="Gene3D" id="3.30.430.20">
    <property type="entry name" value="Gnk2 domain, C-X8-C-X2-C motif"/>
    <property type="match status" value="1"/>
</dbReference>
<dbReference type="PANTHER" id="PTHR32411">
    <property type="entry name" value="CYSTEINE-RICH REPEAT SECRETORY PROTEIN 38-RELATED"/>
    <property type="match status" value="1"/>
</dbReference>
<keyword evidence="10" id="KW-1185">Reference proteome</keyword>
<reference evidence="9" key="2">
    <citation type="submission" date="2017-02" db="EMBL/GenBank/DDBJ databases">
        <title>Sunflower complete genome.</title>
        <authorList>
            <person name="Langlade N."/>
            <person name="Munos S."/>
        </authorList>
    </citation>
    <scope>NUCLEOTIDE SEQUENCE [LARGE SCALE GENOMIC DNA]</scope>
    <source>
        <tissue evidence="9">Leaves</tissue>
    </source>
</reference>
<proteinExistence type="inferred from homology"/>
<keyword evidence="2" id="KW-0964">Secreted</keyword>
<evidence type="ECO:0000256" key="5">
    <source>
        <dbReference type="ARBA" id="ARBA00038515"/>
    </source>
</evidence>